<comment type="caution">
    <text evidence="2">The sequence shown here is derived from an EMBL/GenBank/DDBJ whole genome shotgun (WGS) entry which is preliminary data.</text>
</comment>
<dbReference type="Proteomes" id="UP000298327">
    <property type="component" value="Unassembled WGS sequence"/>
</dbReference>
<name>A0A4Y9XQJ4_9AGAM</name>
<gene>
    <name evidence="2" type="ORF">EVG20_g10580</name>
</gene>
<feature type="non-terminal residue" evidence="2">
    <location>
        <position position="1"/>
    </location>
</feature>
<protein>
    <submittedName>
        <fullName evidence="2">Uncharacterized protein</fullName>
    </submittedName>
</protein>
<evidence type="ECO:0000313" key="2">
    <source>
        <dbReference type="EMBL" id="TFY52366.1"/>
    </source>
</evidence>
<evidence type="ECO:0000313" key="3">
    <source>
        <dbReference type="Proteomes" id="UP000298327"/>
    </source>
</evidence>
<proteinExistence type="predicted"/>
<feature type="region of interest" description="Disordered" evidence="1">
    <location>
        <begin position="1"/>
        <end position="27"/>
    </location>
</feature>
<sequence length="213" mass="24091">STTVLQDDAQELLARGEVDEGQPEVSQAAEEMLRQPVYVRAAYVSQVEKLKVSHLLERPGEAGLVAEKALQPWVHPERYHVDCRFCDVCQGAHRSPYRRPIQHIEEAGTSPYWNRRGEDGEEDDVMAQIMPKDEAAYVKTREMLGGGEVDVPDEPWSAVNGACLRHSPKNCKCGVMIIAPLEYEHTLLSTLEVVRAVEQMTEKREWLDTPNRL</sequence>
<organism evidence="2 3">
    <name type="scientific">Dentipellis fragilis</name>
    <dbReference type="NCBI Taxonomy" id="205917"/>
    <lineage>
        <taxon>Eukaryota</taxon>
        <taxon>Fungi</taxon>
        <taxon>Dikarya</taxon>
        <taxon>Basidiomycota</taxon>
        <taxon>Agaricomycotina</taxon>
        <taxon>Agaricomycetes</taxon>
        <taxon>Russulales</taxon>
        <taxon>Hericiaceae</taxon>
        <taxon>Dentipellis</taxon>
    </lineage>
</organism>
<evidence type="ECO:0000256" key="1">
    <source>
        <dbReference type="SAM" id="MobiDB-lite"/>
    </source>
</evidence>
<accession>A0A4Y9XQJ4</accession>
<reference evidence="2 3" key="1">
    <citation type="submission" date="2019-02" db="EMBL/GenBank/DDBJ databases">
        <title>Genome sequencing of the rare red list fungi Dentipellis fragilis.</title>
        <authorList>
            <person name="Buettner E."/>
            <person name="Kellner H."/>
        </authorList>
    </citation>
    <scope>NUCLEOTIDE SEQUENCE [LARGE SCALE GENOMIC DNA]</scope>
    <source>
        <strain evidence="2 3">DSM 105465</strain>
    </source>
</reference>
<dbReference type="EMBL" id="SEOQ01001320">
    <property type="protein sequence ID" value="TFY52366.1"/>
    <property type="molecule type" value="Genomic_DNA"/>
</dbReference>
<keyword evidence="3" id="KW-1185">Reference proteome</keyword>
<dbReference type="AlphaFoldDB" id="A0A4Y9XQJ4"/>